<accession>A0ABW5LYH9</accession>
<name>A0ABW5LYH9_9BACT</name>
<sequence length="168" mass="18557">MNRLFLQLTVISLISLLVYGQASGQSNAARPNAARPNAARPNAARPEVGKYCKVYRAGEGLKVLLLRVGPESKNEALVALDGFDHPWDGKIFKASVAKADGRQEFTIQNGGRPFVVLVFRERYGQSPLFVPKYGTEETERAIAYSEELSANCKPDILLSQYLNQQKSN</sequence>
<proteinExistence type="predicted"/>
<reference evidence="3" key="1">
    <citation type="journal article" date="2019" name="Int. J. Syst. Evol. Microbiol.">
        <title>The Global Catalogue of Microorganisms (GCM) 10K type strain sequencing project: providing services to taxonomists for standard genome sequencing and annotation.</title>
        <authorList>
            <consortium name="The Broad Institute Genomics Platform"/>
            <consortium name="The Broad Institute Genome Sequencing Center for Infectious Disease"/>
            <person name="Wu L."/>
            <person name="Ma J."/>
        </authorList>
    </citation>
    <scope>NUCLEOTIDE SEQUENCE [LARGE SCALE GENOMIC DNA]</scope>
    <source>
        <strain evidence="3">KCTC 42805</strain>
    </source>
</reference>
<dbReference type="EMBL" id="JBHULN010000001">
    <property type="protein sequence ID" value="MFD2569387.1"/>
    <property type="molecule type" value="Genomic_DNA"/>
</dbReference>
<dbReference type="RefSeq" id="WP_381518337.1">
    <property type="nucleotide sequence ID" value="NZ_JBHULN010000001.1"/>
</dbReference>
<evidence type="ECO:0000313" key="3">
    <source>
        <dbReference type="Proteomes" id="UP001597469"/>
    </source>
</evidence>
<gene>
    <name evidence="2" type="ORF">ACFSUS_02005</name>
</gene>
<comment type="caution">
    <text evidence="2">The sequence shown here is derived from an EMBL/GenBank/DDBJ whole genome shotgun (WGS) entry which is preliminary data.</text>
</comment>
<dbReference type="Proteomes" id="UP001597469">
    <property type="component" value="Unassembled WGS sequence"/>
</dbReference>
<protein>
    <submittedName>
        <fullName evidence="2">Uncharacterized protein</fullName>
    </submittedName>
</protein>
<feature type="signal peptide" evidence="1">
    <location>
        <begin position="1"/>
        <end position="28"/>
    </location>
</feature>
<feature type="chain" id="PRO_5046991523" evidence="1">
    <location>
        <begin position="29"/>
        <end position="168"/>
    </location>
</feature>
<keyword evidence="3" id="KW-1185">Reference proteome</keyword>
<evidence type="ECO:0000256" key="1">
    <source>
        <dbReference type="SAM" id="SignalP"/>
    </source>
</evidence>
<organism evidence="2 3">
    <name type="scientific">Spirosoma soli</name>
    <dbReference type="NCBI Taxonomy" id="1770529"/>
    <lineage>
        <taxon>Bacteria</taxon>
        <taxon>Pseudomonadati</taxon>
        <taxon>Bacteroidota</taxon>
        <taxon>Cytophagia</taxon>
        <taxon>Cytophagales</taxon>
        <taxon>Cytophagaceae</taxon>
        <taxon>Spirosoma</taxon>
    </lineage>
</organism>
<evidence type="ECO:0000313" key="2">
    <source>
        <dbReference type="EMBL" id="MFD2569387.1"/>
    </source>
</evidence>
<keyword evidence="1" id="KW-0732">Signal</keyword>